<dbReference type="EMBL" id="UINC01007149">
    <property type="protein sequence ID" value="SVA31686.1"/>
    <property type="molecule type" value="Genomic_DNA"/>
</dbReference>
<dbReference type="PROSITE" id="PS51257">
    <property type="entry name" value="PROKAR_LIPOPROTEIN"/>
    <property type="match status" value="1"/>
</dbReference>
<gene>
    <name evidence="1" type="ORF">METZ01_LOCUS84540</name>
</gene>
<accession>A0A381UU67</accession>
<evidence type="ECO:0008006" key="2">
    <source>
        <dbReference type="Google" id="ProtNLM"/>
    </source>
</evidence>
<proteinExistence type="predicted"/>
<evidence type="ECO:0000313" key="1">
    <source>
        <dbReference type="EMBL" id="SVA31686.1"/>
    </source>
</evidence>
<name>A0A381UU67_9ZZZZ</name>
<protein>
    <recommendedName>
        <fullName evidence="2">TonB-dependent receptor plug domain-containing protein</fullName>
    </recommendedName>
</protein>
<sequence length="138" mass="15756">MMFLNFKAIRYKVKLFNLPILFILFSCVPPSDSNKVYDRHIITKEEIRSVPQAENAMEVIEYLRPHLLSRDGRRYVGITSLSTGQNAIVFVNGTRIGFKERLNTINSMNIVEIRYLSPMDSGKYGYSSGGGVFLIEVE</sequence>
<organism evidence="1">
    <name type="scientific">marine metagenome</name>
    <dbReference type="NCBI Taxonomy" id="408172"/>
    <lineage>
        <taxon>unclassified sequences</taxon>
        <taxon>metagenomes</taxon>
        <taxon>ecological metagenomes</taxon>
    </lineage>
</organism>
<reference evidence="1" key="1">
    <citation type="submission" date="2018-05" db="EMBL/GenBank/DDBJ databases">
        <authorList>
            <person name="Lanie J.A."/>
            <person name="Ng W.-L."/>
            <person name="Kazmierczak K.M."/>
            <person name="Andrzejewski T.M."/>
            <person name="Davidsen T.M."/>
            <person name="Wayne K.J."/>
            <person name="Tettelin H."/>
            <person name="Glass J.I."/>
            <person name="Rusch D."/>
            <person name="Podicherti R."/>
            <person name="Tsui H.-C.T."/>
            <person name="Winkler M.E."/>
        </authorList>
    </citation>
    <scope>NUCLEOTIDE SEQUENCE</scope>
</reference>
<dbReference type="AlphaFoldDB" id="A0A381UU67"/>